<dbReference type="EnsemblMetazoa" id="XM_026442689">
    <property type="protein sequence ID" value="XP_026298474"/>
    <property type="gene ID" value="LOC100578597"/>
</dbReference>
<feature type="region of interest" description="Disordered" evidence="13">
    <location>
        <begin position="1914"/>
        <end position="1939"/>
    </location>
</feature>
<name>A0A7M7MNG7_APIME</name>
<dbReference type="GeneID" id="100578597"/>
<dbReference type="PANTHER" id="PTHR13413">
    <property type="entry name" value="YLP MOTIF CONTAINING PROTEIN NUCLEAR PROTEIN ZAP"/>
    <property type="match status" value="1"/>
</dbReference>
<evidence type="ECO:0000256" key="12">
    <source>
        <dbReference type="ARBA" id="ARBA00083294"/>
    </source>
</evidence>
<feature type="compositionally biased region" description="Polar residues" evidence="13">
    <location>
        <begin position="813"/>
        <end position="835"/>
    </location>
</feature>
<evidence type="ECO:0000256" key="2">
    <source>
        <dbReference type="ARBA" id="ARBA00022481"/>
    </source>
</evidence>
<dbReference type="SUPFAM" id="SSF52540">
    <property type="entry name" value="P-loop containing nucleoside triphosphate hydrolases"/>
    <property type="match status" value="1"/>
</dbReference>
<reference evidence="17" key="2">
    <citation type="submission" date="2025-04" db="UniProtKB">
        <authorList>
            <consortium name="RefSeq"/>
        </authorList>
    </citation>
    <scope>IDENTIFICATION</scope>
    <source>
        <strain evidence="17">DH4</strain>
        <tissue evidence="17">Whole body</tissue>
    </source>
</reference>
<keyword evidence="8" id="KW-0539">Nucleus</keyword>
<sequence length="2045" mass="232643">MQNWSQWQLSAGAVATPMPQPPVGYAAPGADPMAMMQAYMQYYNQPAPSGYTAEQWAAAQQQNWTQWQQWQQQYQQWQAQYGEKYQETMKHMSTQNMSLANQMPQLPIVQPPPPLPKEDTKPPLPPTTMNTYQFTSMPPPHQNNLPLFPVKQNANTPMQQTNIQNCPQNPPLPPNQPPLPPENSNSSKENNLNGKRNNNIDSESNSVKKLKVEDEELTEAEKTFDAQFKQWEEQFNKWKQQNANHPDKTQYKQYEAKWTSWREKLIERREQMRRKREQQKQTTVKTDVEKNKNLPGDDKILNILSSTENQGLINNLLGIGKTLGLTGKQNSNVPPPPPPPPPPATETITSNIQTAATITSSSQTVSQASTAQLPVMNMISSNVMTSSPWNSQQWASQYNAGVPNFPNFQTMTGVPPPPFSMPPIQMPPPNFTQPPPNFPAIPNFSQPPPGFVNNDSRQNHNVRPSIPSNMQQGRPSPFGLNAGGVPDGNSIHNERQNQAGPINNFDSGGHISNFNINDPVRQKGISTERFGSDGINDQQTKQYRCNDMFNQRNENYKLNGECVSESDQFRREDRNYQERGNNQFNQQKMNLNNDRFVPGNDRFGPGNNRFGITNDRFASGNDRFGMPDDRFGSGDNRFIAGNDRFGGDRIGGQGNESLNDRFGPNNDRFGPNNEPYGPGGDRFNRNNIDRFEQKDVGDNRRDNFQNASRNFNRNNNQFESPPDKFALELKKLMEKRRAAIDIFKPSYLDSDKSSNVGSLSESFKKITGDSPFIKSAGNQNFGPRGPSNFGPSGQGNFRMAGDFKFQGNPEFGSRSTTGIGRNNSFDSRDVSTGITSFRGPNFSPQQVQDFINTESRPNIANLETDTNANNENKTESITVTEHTEINNSKSSDQNVDNTQKEDTENHSVQKDILLLEKPPWVDSQLSEDNLLQKDSIKKEEIPSGKYDSSEQNVQNTFKEQTEVKQELSNKDGDDNEKKSEVLPFMGENDPKPEDLNMEPPPELPNLGPISTNELNIDSLQRTDESYETKESSLKSFPNNNNNPECFDPRGPFVSTFGPRMQFRLNAPFLSPKSPNDVRFPIFEPFNSSGPNSYPLGTRGSSDGQFGPRGSNNGQFAPRGPDGQFGPRSGNDGIFGSKGSNDGLFGPRVDNQLGLKPPNNGQFGPRSSNIGQFGPRYDSQLDLRRSNDGQFGLQGLNNRPFVPGRPNDPLFDNRNPCDLQFTPRGSNEGQIRFSGSNDRLFGSRRNDSSYQRSPNNSKVINDGLFPNRFNEKQFDNSDGCFVVRSSNDTYLGLRGPLNNSNDNSFQSRGQGDRFFDNRQIDVRGIEEIRSKRSLDNNSDSKIHSSSEISGGTFDNNEKISIDENTQQGKFDSNDMQNPGWRQIYSKNSFGDIDQRSGRSYPDKSLLGQNETFNQNIANNIERRSPSGANKSNIPDRRLERGMTDMTVGDYKTLLDSDYTKLDNTDTYLKRSVDNRQSQIRCSTVKEFYIEKQFNYNHGGAGGEKKFIEHIPAKIIDYAHTSRSSIQDHLTPVQCFDYGHGNLKPLVPENELQPKKDFRNWEENEQNLKEYTERIKNYEYHASKVEFNRLQGDYKQRRNSEEFIDDRKFERGERKEKEEYKGKEREDRILFDHTKSDKDQDNRYDKNSTKERTRERCETSQKEMNKESDKEEDRSKGNINWQENSNKNIIDTKPSETSVTDTQHNVLEPAQKTLELAKTPNCTMVDDLLCPPGRQSRPPKIAIILRGPPGSGKSFVAKLIKDKEVEQGGSAPRILSLDDYFLVEKEIESTDDNGKKVTIKDMIYEYEEVMEQSYITSLVKAFKKNVTDGFFNFIILDCINEKISDYEEMWSFAKTKGFKVYVCEMEMDLQICLKRNIHNRTEDEINRIIDYFEPTPSYHQKLDVNSMLQEQAIEEVHMEDSEETQEKSSQQNEDSQDSQDDMQDAIGVSKWERMEAEDKLDRLDGLAKKKNEGKVQTMKDFLQVPDYYNMEDTSGKKRVRWADLEERKEQEKMRAVGFVVGHTNWDRMMDPTKGGSALTRTKFFSLS</sequence>
<feature type="compositionally biased region" description="Polar residues" evidence="13">
    <location>
        <begin position="1158"/>
        <end position="1170"/>
    </location>
</feature>
<dbReference type="Proteomes" id="UP000005203">
    <property type="component" value="Linkage group LG9"/>
</dbReference>
<feature type="region of interest" description="Disordered" evidence="13">
    <location>
        <begin position="878"/>
        <end position="908"/>
    </location>
</feature>
<evidence type="ECO:0000313" key="16">
    <source>
        <dbReference type="Proteomes" id="UP000005203"/>
    </source>
</evidence>
<feature type="region of interest" description="Disordered" evidence="13">
    <location>
        <begin position="1611"/>
        <end position="1698"/>
    </location>
</feature>
<dbReference type="KEGG" id="ame:100578597"/>
<organism evidence="15">
    <name type="scientific">Apis mellifera</name>
    <name type="common">Honeybee</name>
    <dbReference type="NCBI Taxonomy" id="7460"/>
    <lineage>
        <taxon>Eukaryota</taxon>
        <taxon>Metazoa</taxon>
        <taxon>Ecdysozoa</taxon>
        <taxon>Arthropoda</taxon>
        <taxon>Hexapoda</taxon>
        <taxon>Insecta</taxon>
        <taxon>Pterygota</taxon>
        <taxon>Neoptera</taxon>
        <taxon>Endopterygota</taxon>
        <taxon>Hymenoptera</taxon>
        <taxon>Apocrita</taxon>
        <taxon>Aculeata</taxon>
        <taxon>Apoidea</taxon>
        <taxon>Anthophila</taxon>
        <taxon>Apidae</taxon>
        <taxon>Apis</taxon>
    </lineage>
</organism>
<feature type="compositionally biased region" description="Polar residues" evidence="13">
    <location>
        <begin position="1222"/>
        <end position="1236"/>
    </location>
</feature>
<dbReference type="PANTHER" id="PTHR13413:SF0">
    <property type="entry name" value="YLP MOTIF-CONTAINING PROTEIN 1"/>
    <property type="match status" value="1"/>
</dbReference>
<evidence type="ECO:0000313" key="17">
    <source>
        <dbReference type="RefSeq" id="XP_026298474.1"/>
    </source>
</evidence>
<keyword evidence="6" id="KW-0805">Transcription regulation</keyword>
<evidence type="ECO:0000256" key="3">
    <source>
        <dbReference type="ARBA" id="ARBA00022491"/>
    </source>
</evidence>
<feature type="compositionally biased region" description="Polar residues" evidence="13">
    <location>
        <begin position="1675"/>
        <end position="1698"/>
    </location>
</feature>
<evidence type="ECO:0000313" key="15">
    <source>
        <dbReference type="EnsemblMetazoa" id="XP_026298474"/>
    </source>
</evidence>
<feature type="compositionally biased region" description="Basic and acidic residues" evidence="13">
    <location>
        <begin position="898"/>
        <end position="908"/>
    </location>
</feature>
<dbReference type="GO" id="GO:0016607">
    <property type="term" value="C:nuclear speck"/>
    <property type="evidence" value="ECO:0007669"/>
    <property type="project" value="UniProtKB-SubCell"/>
</dbReference>
<feature type="compositionally biased region" description="Basic and acidic residues" evidence="13">
    <location>
        <begin position="1333"/>
        <end position="1343"/>
    </location>
</feature>
<dbReference type="InterPro" id="IPR058903">
    <property type="entry name" value="Spectrin_YLPM1-like"/>
</dbReference>
<comment type="function">
    <text evidence="9">Plays a role in the reduction of telomerase activity during differentiation of embryonic stem cells by binding to the core promoter of TERT and controlling its down-regulation.</text>
</comment>
<evidence type="ECO:0000256" key="8">
    <source>
        <dbReference type="ARBA" id="ARBA00023242"/>
    </source>
</evidence>
<feature type="compositionally biased region" description="Basic and acidic residues" evidence="13">
    <location>
        <begin position="682"/>
        <end position="703"/>
    </location>
</feature>
<feature type="region of interest" description="Disordered" evidence="13">
    <location>
        <begin position="272"/>
        <end position="295"/>
    </location>
</feature>
<feature type="compositionally biased region" description="Pro residues" evidence="13">
    <location>
        <begin position="168"/>
        <end position="181"/>
    </location>
</feature>
<gene>
    <name evidence="17" type="primary">LOC100578597</name>
</gene>
<protein>
    <recommendedName>
        <fullName evidence="11">YLP motif-containing protein 1</fullName>
    </recommendedName>
    <alternativeName>
        <fullName evidence="12">Nuclear protein ZAP3</fullName>
    </alternativeName>
</protein>
<evidence type="ECO:0000259" key="14">
    <source>
        <dbReference type="Pfam" id="PF26583"/>
    </source>
</evidence>
<feature type="region of interest" description="Disordered" evidence="13">
    <location>
        <begin position="1086"/>
        <end position="1256"/>
    </location>
</feature>
<feature type="domain" description="YLPM1-like spectrin repeat" evidence="14">
    <location>
        <begin position="210"/>
        <end position="283"/>
    </location>
</feature>
<evidence type="ECO:0000256" key="5">
    <source>
        <dbReference type="ARBA" id="ARBA00022843"/>
    </source>
</evidence>
<feature type="compositionally biased region" description="Polar residues" evidence="13">
    <location>
        <begin position="878"/>
        <end position="897"/>
    </location>
</feature>
<feature type="region of interest" description="Disordered" evidence="13">
    <location>
        <begin position="1386"/>
        <end position="1439"/>
    </location>
</feature>
<evidence type="ECO:0000256" key="1">
    <source>
        <dbReference type="ARBA" id="ARBA00004324"/>
    </source>
</evidence>
<feature type="compositionally biased region" description="Basic and acidic residues" evidence="13">
    <location>
        <begin position="960"/>
        <end position="980"/>
    </location>
</feature>
<feature type="compositionally biased region" description="Polar residues" evidence="13">
    <location>
        <begin position="1405"/>
        <end position="1417"/>
    </location>
</feature>
<accession>A0A8B8H677</accession>
<evidence type="ECO:0000256" key="11">
    <source>
        <dbReference type="ARBA" id="ARBA00068971"/>
    </source>
</evidence>
<comment type="subunit">
    <text evidence="10">Interacts with PPP1CA and NCOA5. Forms a complex with ILF2, ILF3, KHDRBS1, RBMX, NCOA5 and PPP1CA.</text>
</comment>
<feature type="region of interest" description="Disordered" evidence="13">
    <location>
        <begin position="960"/>
        <end position="1012"/>
    </location>
</feature>
<keyword evidence="3" id="KW-0678">Repressor</keyword>
<keyword evidence="5" id="KW-0832">Ubl conjugation</keyword>
<evidence type="ECO:0000256" key="7">
    <source>
        <dbReference type="ARBA" id="ARBA00023163"/>
    </source>
</evidence>
<accession>A0A7M7MNG7</accession>
<feature type="compositionally biased region" description="Basic and acidic residues" evidence="13">
    <location>
        <begin position="286"/>
        <end position="295"/>
    </location>
</feature>
<feature type="region of interest" description="Disordered" evidence="13">
    <location>
        <begin position="1333"/>
        <end position="1356"/>
    </location>
</feature>
<dbReference type="InterPro" id="IPR026314">
    <property type="entry name" value="YLP_motif_con_p1"/>
</dbReference>
<evidence type="ECO:0000256" key="4">
    <source>
        <dbReference type="ARBA" id="ARBA00022499"/>
    </source>
</evidence>
<feature type="region of interest" description="Disordered" evidence="13">
    <location>
        <begin position="768"/>
        <end position="845"/>
    </location>
</feature>
<reference evidence="15" key="1">
    <citation type="submission" date="2021-01" db="UniProtKB">
        <authorList>
            <consortium name="EnsemblMetazoa"/>
        </authorList>
    </citation>
    <scope>IDENTIFICATION</scope>
    <source>
        <strain evidence="15">DH4</strain>
    </source>
</reference>
<feature type="region of interest" description="Disordered" evidence="13">
    <location>
        <begin position="326"/>
        <end position="346"/>
    </location>
</feature>
<keyword evidence="16" id="KW-1185">Reference proteome</keyword>
<keyword evidence="4" id="KW-1017">Isopeptide bond</keyword>
<feature type="compositionally biased region" description="Pro residues" evidence="13">
    <location>
        <begin position="333"/>
        <end position="344"/>
    </location>
</feature>
<proteinExistence type="predicted"/>
<evidence type="ECO:0000256" key="10">
    <source>
        <dbReference type="ARBA" id="ARBA00065932"/>
    </source>
</evidence>
<dbReference type="InterPro" id="IPR027417">
    <property type="entry name" value="P-loop_NTPase"/>
</dbReference>
<dbReference type="Gene3D" id="3.40.50.300">
    <property type="entry name" value="P-loop containing nucleotide triphosphate hydrolases"/>
    <property type="match status" value="1"/>
</dbReference>
<feature type="compositionally biased region" description="Polar residues" evidence="13">
    <location>
        <begin position="152"/>
        <end position="161"/>
    </location>
</feature>
<feature type="compositionally biased region" description="Polar residues" evidence="13">
    <location>
        <begin position="1247"/>
        <end position="1256"/>
    </location>
</feature>
<comment type="subcellular location">
    <subcellularLocation>
        <location evidence="1">Nucleus speckle</location>
    </subcellularLocation>
</comment>
<dbReference type="Pfam" id="PF26583">
    <property type="entry name" value="Spectrin_YLPM1"/>
    <property type="match status" value="1"/>
</dbReference>
<dbReference type="FunFam" id="3.40.50.300:FF:000399">
    <property type="entry name" value="YLP motif containing 1"/>
    <property type="match status" value="1"/>
</dbReference>
<evidence type="ECO:0000256" key="9">
    <source>
        <dbReference type="ARBA" id="ARBA00058677"/>
    </source>
</evidence>
<feature type="compositionally biased region" description="Basic and acidic residues" evidence="13">
    <location>
        <begin position="1611"/>
        <end position="1674"/>
    </location>
</feature>
<dbReference type="OrthoDB" id="513595at2759"/>
<feature type="region of interest" description="Disordered" evidence="13">
    <location>
        <begin position="661"/>
        <end position="722"/>
    </location>
</feature>
<evidence type="ECO:0000256" key="6">
    <source>
        <dbReference type="ARBA" id="ARBA00023015"/>
    </source>
</evidence>
<feature type="compositionally biased region" description="Low complexity" evidence="13">
    <location>
        <begin position="704"/>
        <end position="718"/>
    </location>
</feature>
<keyword evidence="7" id="KW-0804">Transcription</keyword>
<feature type="compositionally biased region" description="Low complexity" evidence="13">
    <location>
        <begin position="182"/>
        <end position="199"/>
    </location>
</feature>
<dbReference type="GO" id="GO:0032204">
    <property type="term" value="P:regulation of telomere maintenance"/>
    <property type="evidence" value="ECO:0007669"/>
    <property type="project" value="TreeGrafter"/>
</dbReference>
<keyword evidence="2" id="KW-0488">Methylation</keyword>
<feature type="region of interest" description="Disordered" evidence="13">
    <location>
        <begin position="110"/>
        <end position="207"/>
    </location>
</feature>
<feature type="compositionally biased region" description="Polar residues" evidence="13">
    <location>
        <begin position="1098"/>
        <end position="1114"/>
    </location>
</feature>
<dbReference type="RefSeq" id="XP_026298474.1">
    <property type="nucleotide sequence ID" value="XM_026442689.1"/>
</dbReference>
<evidence type="ECO:0000256" key="13">
    <source>
        <dbReference type="SAM" id="MobiDB-lite"/>
    </source>
</evidence>